<accession>A0ABV2SIP0</accession>
<dbReference type="EMBL" id="JBEWTB010000002">
    <property type="protein sequence ID" value="MET4757629.1"/>
    <property type="molecule type" value="Genomic_DNA"/>
</dbReference>
<evidence type="ECO:0000313" key="1">
    <source>
        <dbReference type="EMBL" id="MET4757629.1"/>
    </source>
</evidence>
<dbReference type="SUPFAM" id="SSF55729">
    <property type="entry name" value="Acyl-CoA N-acyltransferases (Nat)"/>
    <property type="match status" value="1"/>
</dbReference>
<comment type="caution">
    <text evidence="1">The sequence shown here is derived from an EMBL/GenBank/DDBJ whole genome shotgun (WGS) entry which is preliminary data.</text>
</comment>
<protein>
    <submittedName>
        <fullName evidence="1">GNAT superfamily N-acetyltransferase</fullName>
    </submittedName>
</protein>
<dbReference type="RefSeq" id="WP_354007770.1">
    <property type="nucleotide sequence ID" value="NZ_JBEWTA010000001.1"/>
</dbReference>
<keyword evidence="2" id="KW-1185">Reference proteome</keyword>
<evidence type="ECO:0000313" key="2">
    <source>
        <dbReference type="Proteomes" id="UP001549366"/>
    </source>
</evidence>
<gene>
    <name evidence="1" type="ORF">V5J35_002821</name>
</gene>
<proteinExistence type="predicted"/>
<sequence length="195" mass="22307">MPFNCIAVPDNSMFKHTPSGNLFVLKRTCSVKKLILTLYHQKANGSEIKAGHISASCKFSRTLVFERRNDLDYFTIKFIFVNAGYRNTSLGTLLMLILTCEVVVNGGRYLYVVSPIYKAYGFYLQFGFHPAPENVSRNYWVALDNLEDPDAGLQFQDKFELIRSHKLWKGNIDIVYHSLKKKINSVFTPEVTYSG</sequence>
<dbReference type="InterPro" id="IPR016181">
    <property type="entry name" value="Acyl_CoA_acyltransferase"/>
</dbReference>
<name>A0ABV2SIP0_9GAMM</name>
<dbReference type="Gene3D" id="3.40.630.30">
    <property type="match status" value="1"/>
</dbReference>
<dbReference type="Proteomes" id="UP001549366">
    <property type="component" value="Unassembled WGS sequence"/>
</dbReference>
<reference evidence="1 2" key="1">
    <citation type="submission" date="2024-06" db="EMBL/GenBank/DDBJ databases">
        <title>Genomic Encyclopedia of Type Strains, Phase V (KMG-V): Genome sequencing to study the core and pangenomes of soil and plant-associated prokaryotes.</title>
        <authorList>
            <person name="Whitman W."/>
        </authorList>
    </citation>
    <scope>NUCLEOTIDE SEQUENCE [LARGE SCALE GENOMIC DNA]</scope>
    <source>
        <strain evidence="1 2">NE40</strain>
    </source>
</reference>
<organism evidence="1 2">
    <name type="scientific">Endozoicomonas lisbonensis</name>
    <dbReference type="NCBI Taxonomy" id="3120522"/>
    <lineage>
        <taxon>Bacteria</taxon>
        <taxon>Pseudomonadati</taxon>
        <taxon>Pseudomonadota</taxon>
        <taxon>Gammaproteobacteria</taxon>
        <taxon>Oceanospirillales</taxon>
        <taxon>Endozoicomonadaceae</taxon>
        <taxon>Endozoicomonas</taxon>
    </lineage>
</organism>